<dbReference type="Proteomes" id="UP000256845">
    <property type="component" value="Unassembled WGS sequence"/>
</dbReference>
<accession>A0A3D9HRS7</accession>
<comment type="caution">
    <text evidence="2">The sequence shown here is derived from an EMBL/GenBank/DDBJ whole genome shotgun (WGS) entry which is preliminary data.</text>
</comment>
<feature type="compositionally biased region" description="Gly residues" evidence="1">
    <location>
        <begin position="1"/>
        <end position="10"/>
    </location>
</feature>
<dbReference type="EMBL" id="QRDW01000002">
    <property type="protein sequence ID" value="RED52170.1"/>
    <property type="molecule type" value="Genomic_DNA"/>
</dbReference>
<evidence type="ECO:0000313" key="2">
    <source>
        <dbReference type="EMBL" id="RED52170.1"/>
    </source>
</evidence>
<keyword evidence="3" id="KW-1185">Reference proteome</keyword>
<name>A0A3D9HRS7_9PROT</name>
<sequence>MPDFGRGGPAGAMAGERPDGSHTGGNNGGPGTGGNGGGDRDKRTPTAADFREITLNSGTYRVGNAPPTDRENKNAAGHSIALAINSGMFTERKKGFGEQLGDWLGFKTSKFTYDEEDEDLEREVEFDWSDSALVGGALSLANPFAGLAYGVGTSIYHGRPLSAAASLMTLGRAAPIGYSLQTGIGVHDLIADEKLDEKVVGVIEGSGNSYSASKKDALFGVHQTTGNLTAPPEKEGPKEFFVARQNNSAVTNEPVKAAKDNSEQTDRYVQTRTLGAANIRRAEYAGLPLMGFLEALGYG</sequence>
<gene>
    <name evidence="2" type="ORF">DFP90_102188</name>
</gene>
<reference evidence="2 3" key="1">
    <citation type="submission" date="2018-07" db="EMBL/GenBank/DDBJ databases">
        <title>Genomic Encyclopedia of Type Strains, Phase III (KMG-III): the genomes of soil and plant-associated and newly described type strains.</title>
        <authorList>
            <person name="Whitman W."/>
        </authorList>
    </citation>
    <scope>NUCLEOTIDE SEQUENCE [LARGE SCALE GENOMIC DNA]</scope>
    <source>
        <strain evidence="2 3">CECT 8488</strain>
    </source>
</reference>
<evidence type="ECO:0000256" key="1">
    <source>
        <dbReference type="SAM" id="MobiDB-lite"/>
    </source>
</evidence>
<protein>
    <submittedName>
        <fullName evidence="2">Uncharacterized protein</fullName>
    </submittedName>
</protein>
<dbReference type="RefSeq" id="WP_147300959.1">
    <property type="nucleotide sequence ID" value="NZ_QRDW01000002.1"/>
</dbReference>
<evidence type="ECO:0000313" key="3">
    <source>
        <dbReference type="Proteomes" id="UP000256845"/>
    </source>
</evidence>
<organism evidence="2 3">
    <name type="scientific">Aestuariispira insulae</name>
    <dbReference type="NCBI Taxonomy" id="1461337"/>
    <lineage>
        <taxon>Bacteria</taxon>
        <taxon>Pseudomonadati</taxon>
        <taxon>Pseudomonadota</taxon>
        <taxon>Alphaproteobacteria</taxon>
        <taxon>Rhodospirillales</taxon>
        <taxon>Kiloniellaceae</taxon>
        <taxon>Aestuariispira</taxon>
    </lineage>
</organism>
<feature type="region of interest" description="Disordered" evidence="1">
    <location>
        <begin position="1"/>
        <end position="44"/>
    </location>
</feature>
<dbReference type="AlphaFoldDB" id="A0A3D9HRS7"/>
<feature type="compositionally biased region" description="Gly residues" evidence="1">
    <location>
        <begin position="22"/>
        <end position="37"/>
    </location>
</feature>
<proteinExistence type="predicted"/>